<name>A0A0F3MLV6_9RICK</name>
<comment type="caution">
    <text evidence="1">The sequence shown here is derived from an EMBL/GenBank/DDBJ whole genome shotgun (WGS) entry which is preliminary data.</text>
</comment>
<dbReference type="Proteomes" id="UP000033616">
    <property type="component" value="Unassembled WGS sequence"/>
</dbReference>
<organism evidence="1 2">
    <name type="scientific">Orientia chuto str. Dubai</name>
    <dbReference type="NCBI Taxonomy" id="1359168"/>
    <lineage>
        <taxon>Bacteria</taxon>
        <taxon>Pseudomonadati</taxon>
        <taxon>Pseudomonadota</taxon>
        <taxon>Alphaproteobacteria</taxon>
        <taxon>Rickettsiales</taxon>
        <taxon>Rickettsiaceae</taxon>
        <taxon>Rickettsieae</taxon>
        <taxon>Orientia</taxon>
    </lineage>
</organism>
<dbReference type="RefSeq" id="WP_232296920.1">
    <property type="nucleotide sequence ID" value="NZ_LANP01000007.1"/>
</dbReference>
<sequence>MQLKPLEKKSKKRFIASCIVAIKNWILQILSSFKLMRNFKCSALYHIIQDLEVNDNKLSLREQMLLGIF</sequence>
<evidence type="ECO:0000313" key="2">
    <source>
        <dbReference type="Proteomes" id="UP000033616"/>
    </source>
</evidence>
<reference evidence="1 2" key="1">
    <citation type="submission" date="2015-02" db="EMBL/GenBank/DDBJ databases">
        <title>Genome Sequencing of Rickettsiales.</title>
        <authorList>
            <person name="Daugherty S.C."/>
            <person name="Su Q."/>
            <person name="Abolude K."/>
            <person name="Beier-Sexton M."/>
            <person name="Carlyon J.A."/>
            <person name="Carter R."/>
            <person name="Day N.P."/>
            <person name="Dumler S.J."/>
            <person name="Dyachenko V."/>
            <person name="Godinez A."/>
            <person name="Kurtti T.J."/>
            <person name="Lichay M."/>
            <person name="Mullins K.E."/>
            <person name="Ott S."/>
            <person name="Pappas-Brown V."/>
            <person name="Paris D.H."/>
            <person name="Patel P."/>
            <person name="Richards A.L."/>
            <person name="Sadzewicz L."/>
            <person name="Sears K."/>
            <person name="Seidman D."/>
            <person name="Sengamalay N."/>
            <person name="Stenos J."/>
            <person name="Tallon L.J."/>
            <person name="Vincent G."/>
            <person name="Fraser C.M."/>
            <person name="Munderloh U."/>
            <person name="Dunning-Hotopp J.C."/>
        </authorList>
    </citation>
    <scope>NUCLEOTIDE SEQUENCE [LARGE SCALE GENOMIC DNA]</scope>
    <source>
        <strain evidence="1 2">Fuller</strain>
    </source>
</reference>
<dbReference type="AlphaFoldDB" id="A0A0F3MLV6"/>
<accession>A0A0F3MLV6</accession>
<gene>
    <name evidence="1" type="ORF">OCHUTO_0385</name>
</gene>
<protein>
    <submittedName>
        <fullName evidence="1">Putative Mg2+ and Co2+ transporter, CBS domain protein</fullName>
    </submittedName>
</protein>
<evidence type="ECO:0000313" key="1">
    <source>
        <dbReference type="EMBL" id="KJV56631.1"/>
    </source>
</evidence>
<dbReference type="PATRIC" id="fig|1359168.3.peg.1140"/>
<proteinExistence type="predicted"/>
<dbReference type="STRING" id="1359168.OCHUTO_0385"/>
<keyword evidence="2" id="KW-1185">Reference proteome</keyword>
<dbReference type="EMBL" id="LANP01000007">
    <property type="protein sequence ID" value="KJV56631.1"/>
    <property type="molecule type" value="Genomic_DNA"/>
</dbReference>